<comment type="similarity">
    <text evidence="2">Belongs to the neutral ceramidase family.</text>
</comment>
<dbReference type="PROSITE" id="PS51318">
    <property type="entry name" value="TAT"/>
    <property type="match status" value="1"/>
</dbReference>
<keyword evidence="2" id="KW-0378">Hydrolase</keyword>
<keyword evidence="2" id="KW-0746">Sphingolipid metabolism</keyword>
<dbReference type="GO" id="GO:0042759">
    <property type="term" value="P:long-chain fatty acid biosynthetic process"/>
    <property type="evidence" value="ECO:0007669"/>
    <property type="project" value="TreeGrafter"/>
</dbReference>
<dbReference type="GO" id="GO:0046514">
    <property type="term" value="P:ceramide catabolic process"/>
    <property type="evidence" value="ECO:0007669"/>
    <property type="project" value="InterPro"/>
</dbReference>
<dbReference type="EC" id="3.5.1.23" evidence="2"/>
<feature type="domain" description="Neutral/alkaline non-lysosomal ceramidase N-terminal" evidence="3">
    <location>
        <begin position="44"/>
        <end position="244"/>
    </location>
</feature>
<dbReference type="GO" id="GO:0046872">
    <property type="term" value="F:metal ion binding"/>
    <property type="evidence" value="ECO:0007669"/>
    <property type="project" value="UniProtKB-KW"/>
</dbReference>
<protein>
    <recommendedName>
        <fullName evidence="2">Neutral ceramidase</fullName>
        <ecNumber evidence="2">3.5.1.23</ecNumber>
    </recommendedName>
</protein>
<reference evidence="4 5" key="1">
    <citation type="submission" date="2018-02" db="EMBL/GenBank/DDBJ databases">
        <title>Comparative genomes isolates from brazilian mangrove.</title>
        <authorList>
            <person name="Araujo J.E."/>
            <person name="Taketani R.G."/>
            <person name="Silva M.C.P."/>
            <person name="Loureco M.V."/>
            <person name="Andreote F.D."/>
        </authorList>
    </citation>
    <scope>NUCLEOTIDE SEQUENCE [LARGE SCALE GENOMIC DNA]</scope>
    <source>
        <strain evidence="4 5">HEX-2 MGV</strain>
    </source>
</reference>
<dbReference type="Pfam" id="PF04734">
    <property type="entry name" value="Ceramidase_alk"/>
    <property type="match status" value="1"/>
</dbReference>
<comment type="cofactor">
    <cofactor evidence="1">
        <name>Zn(2+)</name>
        <dbReference type="ChEBI" id="CHEBI:29105"/>
    </cofactor>
    <text evidence="1">Binds 1 zinc ion per subunit.</text>
</comment>
<dbReference type="InterPro" id="IPR031329">
    <property type="entry name" value="NEUT/ALK_ceramidase_N"/>
</dbReference>
<feature type="binding site" evidence="1">
    <location>
        <position position="131"/>
    </location>
    <ligand>
        <name>Zn(2+)</name>
        <dbReference type="ChEBI" id="CHEBI:29105"/>
    </ligand>
</feature>
<evidence type="ECO:0000313" key="5">
    <source>
        <dbReference type="Proteomes" id="UP000240009"/>
    </source>
</evidence>
<evidence type="ECO:0000259" key="3">
    <source>
        <dbReference type="Pfam" id="PF04734"/>
    </source>
</evidence>
<dbReference type="GO" id="GO:0046512">
    <property type="term" value="P:sphingosine biosynthetic process"/>
    <property type="evidence" value="ECO:0007669"/>
    <property type="project" value="TreeGrafter"/>
</dbReference>
<keyword evidence="1" id="KW-0862">Zinc</keyword>
<dbReference type="Proteomes" id="UP000240009">
    <property type="component" value="Unassembled WGS sequence"/>
</dbReference>
<dbReference type="PANTHER" id="PTHR12670:SF1">
    <property type="entry name" value="NEUTRAL CERAMIDASE"/>
    <property type="match status" value="1"/>
</dbReference>
<keyword evidence="2" id="KW-0443">Lipid metabolism</keyword>
<name>A0A2S8FSW9_9BACT</name>
<dbReference type="EMBL" id="PUIA01000030">
    <property type="protein sequence ID" value="PQO35266.1"/>
    <property type="molecule type" value="Genomic_DNA"/>
</dbReference>
<dbReference type="GO" id="GO:0016020">
    <property type="term" value="C:membrane"/>
    <property type="evidence" value="ECO:0007669"/>
    <property type="project" value="GOC"/>
</dbReference>
<dbReference type="InterPro" id="IPR006823">
    <property type="entry name" value="Ceramidase_alk"/>
</dbReference>
<dbReference type="AlphaFoldDB" id="A0A2S8FSW9"/>
<dbReference type="GO" id="GO:0017040">
    <property type="term" value="F:N-acylsphingosine amidohydrolase activity"/>
    <property type="evidence" value="ECO:0007669"/>
    <property type="project" value="UniProtKB-UniRule"/>
</dbReference>
<proteinExistence type="inferred from homology"/>
<dbReference type="PANTHER" id="PTHR12670">
    <property type="entry name" value="CERAMIDASE"/>
    <property type="match status" value="1"/>
</dbReference>
<comment type="catalytic activity">
    <reaction evidence="2">
        <text>an N-acylsphing-4-enine + H2O = sphing-4-enine + a fatty acid</text>
        <dbReference type="Rhea" id="RHEA:20856"/>
        <dbReference type="ChEBI" id="CHEBI:15377"/>
        <dbReference type="ChEBI" id="CHEBI:28868"/>
        <dbReference type="ChEBI" id="CHEBI:52639"/>
        <dbReference type="ChEBI" id="CHEBI:57756"/>
        <dbReference type="EC" id="3.5.1.23"/>
    </reaction>
</comment>
<keyword evidence="1" id="KW-0479">Metal-binding</keyword>
<accession>A0A2S8FSW9</accession>
<dbReference type="GO" id="GO:0005576">
    <property type="term" value="C:extracellular region"/>
    <property type="evidence" value="ECO:0007669"/>
    <property type="project" value="TreeGrafter"/>
</dbReference>
<evidence type="ECO:0000256" key="2">
    <source>
        <dbReference type="RuleBase" id="RU366019"/>
    </source>
</evidence>
<feature type="binding site" evidence="1">
    <location>
        <position position="237"/>
    </location>
    <ligand>
        <name>Zn(2+)</name>
        <dbReference type="ChEBI" id="CHEBI:29105"/>
    </ligand>
</feature>
<comment type="caution">
    <text evidence="4">The sequence shown here is derived from an EMBL/GenBank/DDBJ whole genome shotgun (WGS) entry which is preliminary data.</text>
</comment>
<gene>
    <name evidence="4" type="ORF">C5Y96_09510</name>
</gene>
<evidence type="ECO:0000313" key="4">
    <source>
        <dbReference type="EMBL" id="PQO35266.1"/>
    </source>
</evidence>
<organism evidence="4 5">
    <name type="scientific">Blastopirellula marina</name>
    <dbReference type="NCBI Taxonomy" id="124"/>
    <lineage>
        <taxon>Bacteria</taxon>
        <taxon>Pseudomonadati</taxon>
        <taxon>Planctomycetota</taxon>
        <taxon>Planctomycetia</taxon>
        <taxon>Pirellulales</taxon>
        <taxon>Pirellulaceae</taxon>
        <taxon>Blastopirellula</taxon>
    </lineage>
</organism>
<evidence type="ECO:0000256" key="1">
    <source>
        <dbReference type="PIRSR" id="PIRSR606823-2"/>
    </source>
</evidence>
<sequence length="468" mass="50965">MLMNRSIHRRSFLKETIRSSAAIGLAGSTAPLFASSTSPRLQAGQGIVDTSVPNGVELGGFHRPPDNPRVATGVRQPTASRAIALRCGDVEVALVSLDVLAVSSDFTQKVQSRVQGELGIPAQNVHITATHTHSTPSFIHLRQWGKIPEAYMVQTIDAVVQSIKLAYADLAPAELFLGKAQAKGANFNRTTPNHRTDLEFDQNSTDAERWVDTLLQTLRFQRVAGKPDIIWYHFSSHPVCFTDTLSGPDWVGMVVNMVKDSEGVEPGFWQGHAGDVNPGDGKRWIGTPDQSANAVYSAIKDALSSSVSVPVQEIRPTAGKFLLPYDHQRVARDVEAYRTHPETCSGGTWVDPPFAADWYAAAKDWPAEPQGLAAPMSAISLGPIGMLFQPTELYSYYGIEIRKTSPFEHTLVVGYTDDETGYVTDPSAYEQLDYAAIVGPKILNRPYFQPTSGRELSKAAKAMLASLS</sequence>
<dbReference type="InterPro" id="IPR006311">
    <property type="entry name" value="TAT_signal"/>
</dbReference>